<feature type="compositionally biased region" description="Gly residues" evidence="1">
    <location>
        <begin position="15"/>
        <end position="39"/>
    </location>
</feature>
<keyword evidence="3" id="KW-1185">Reference proteome</keyword>
<sequence>MNNSPHGMAPWHGANGQGQGGGGWYNGPQGPYGGYGGSYTGPPGPPPPGWNSYGPAGGGGGYGGYAGYQTPWGYSVPPGMSGPLPLPQSDNTSNSNVNNNKNNNNSGNDNTPPLPPGPPPGGQNSESDGQNKVNNLNTSPNNTPGKHQDASSQPNTSVLPPQRYNNQEYNQGYNHGYNQPYTQGYDNYVEDGMVHRALHPEGYHQTIIKHPWVEEIHKLVQQQQHHHPLNSSEKENSDAQPSVNKAPGITENQVVMNKTQDTKVVKDMKGMTGLVANGDWPESLKAYVGRCFARCVTELDKDQVEICLKGKLTQAANNGTLWTKNWDEESLPSIHSESTVTQISHMKTWSATSDAGSDTSSTSPMKQQNKKSPYKKQMVSAGYAARGM</sequence>
<proteinExistence type="predicted"/>
<feature type="compositionally biased region" description="Low complexity" evidence="1">
    <location>
        <begin position="350"/>
        <end position="363"/>
    </location>
</feature>
<feature type="compositionally biased region" description="Polar residues" evidence="1">
    <location>
        <begin position="123"/>
        <end position="177"/>
    </location>
</feature>
<name>A0A8J5K2T4_HOMAM</name>
<dbReference type="EMBL" id="JAHLQT010022531">
    <property type="protein sequence ID" value="KAG7166443.1"/>
    <property type="molecule type" value="Genomic_DNA"/>
</dbReference>
<gene>
    <name evidence="2" type="primary">Leng8-L2</name>
    <name evidence="2" type="ORF">Hamer_G005546</name>
</gene>
<comment type="caution">
    <text evidence="2">The sequence shown here is derived from an EMBL/GenBank/DDBJ whole genome shotgun (WGS) entry which is preliminary data.</text>
</comment>
<feature type="region of interest" description="Disordered" evidence="1">
    <location>
        <begin position="219"/>
        <end position="248"/>
    </location>
</feature>
<reference evidence="2" key="1">
    <citation type="journal article" date="2021" name="Sci. Adv.">
        <title>The American lobster genome reveals insights on longevity, neural, and immune adaptations.</title>
        <authorList>
            <person name="Polinski J.M."/>
            <person name="Zimin A.V."/>
            <person name="Clark K.F."/>
            <person name="Kohn A.B."/>
            <person name="Sadowski N."/>
            <person name="Timp W."/>
            <person name="Ptitsyn A."/>
            <person name="Khanna P."/>
            <person name="Romanova D.Y."/>
            <person name="Williams P."/>
            <person name="Greenwood S.J."/>
            <person name="Moroz L.L."/>
            <person name="Walt D.R."/>
            <person name="Bodnar A.G."/>
        </authorList>
    </citation>
    <scope>NUCLEOTIDE SEQUENCE</scope>
    <source>
        <strain evidence="2">GMGI-L3</strain>
    </source>
</reference>
<keyword evidence="2" id="KW-0675">Receptor</keyword>
<dbReference type="Proteomes" id="UP000747542">
    <property type="component" value="Unassembled WGS sequence"/>
</dbReference>
<accession>A0A8J5K2T4</accession>
<feature type="non-terminal residue" evidence="2">
    <location>
        <position position="388"/>
    </location>
</feature>
<feature type="compositionally biased region" description="Pro residues" evidence="1">
    <location>
        <begin position="112"/>
        <end position="121"/>
    </location>
</feature>
<feature type="compositionally biased region" description="Gly residues" evidence="1">
    <location>
        <begin position="55"/>
        <end position="66"/>
    </location>
</feature>
<evidence type="ECO:0000256" key="1">
    <source>
        <dbReference type="SAM" id="MobiDB-lite"/>
    </source>
</evidence>
<feature type="region of interest" description="Disordered" evidence="1">
    <location>
        <begin position="350"/>
        <end position="388"/>
    </location>
</feature>
<evidence type="ECO:0000313" key="2">
    <source>
        <dbReference type="EMBL" id="KAG7166443.1"/>
    </source>
</evidence>
<dbReference type="AlphaFoldDB" id="A0A8J5K2T4"/>
<evidence type="ECO:0000313" key="3">
    <source>
        <dbReference type="Proteomes" id="UP000747542"/>
    </source>
</evidence>
<feature type="compositionally biased region" description="Low complexity" evidence="1">
    <location>
        <begin position="89"/>
        <end position="110"/>
    </location>
</feature>
<organism evidence="2 3">
    <name type="scientific">Homarus americanus</name>
    <name type="common">American lobster</name>
    <dbReference type="NCBI Taxonomy" id="6706"/>
    <lineage>
        <taxon>Eukaryota</taxon>
        <taxon>Metazoa</taxon>
        <taxon>Ecdysozoa</taxon>
        <taxon>Arthropoda</taxon>
        <taxon>Crustacea</taxon>
        <taxon>Multicrustacea</taxon>
        <taxon>Malacostraca</taxon>
        <taxon>Eumalacostraca</taxon>
        <taxon>Eucarida</taxon>
        <taxon>Decapoda</taxon>
        <taxon>Pleocyemata</taxon>
        <taxon>Astacidea</taxon>
        <taxon>Nephropoidea</taxon>
        <taxon>Nephropidae</taxon>
        <taxon>Homarus</taxon>
    </lineage>
</organism>
<protein>
    <submittedName>
        <fullName evidence="2">Leukocyte receptor cluster member 8-like 2</fullName>
    </submittedName>
</protein>
<feature type="region of interest" description="Disordered" evidence="1">
    <location>
        <begin position="1"/>
        <end position="177"/>
    </location>
</feature>